<comment type="similarity">
    <text evidence="4">Belongs to the cytochrome P450 family.</text>
</comment>
<keyword evidence="6" id="KW-0479">Metal-binding</keyword>
<keyword evidence="9" id="KW-0560">Oxidoreductase</keyword>
<evidence type="ECO:0000256" key="4">
    <source>
        <dbReference type="ARBA" id="ARBA00010617"/>
    </source>
</evidence>
<evidence type="ECO:0000256" key="8">
    <source>
        <dbReference type="ARBA" id="ARBA00022848"/>
    </source>
</evidence>
<proteinExistence type="inferred from homology"/>
<evidence type="ECO:0000256" key="3">
    <source>
        <dbReference type="ARBA" id="ARBA00004406"/>
    </source>
</evidence>
<evidence type="ECO:0000256" key="6">
    <source>
        <dbReference type="ARBA" id="ARBA00022723"/>
    </source>
</evidence>
<evidence type="ECO:0000256" key="2">
    <source>
        <dbReference type="ARBA" id="ARBA00004174"/>
    </source>
</evidence>
<dbReference type="AlphaFoldDB" id="A0A9N9MQ90"/>
<reference evidence="14" key="1">
    <citation type="submission" date="2022-01" db="EMBL/GenBank/DDBJ databases">
        <authorList>
            <person name="King R."/>
        </authorList>
    </citation>
    <scope>NUCLEOTIDE SEQUENCE</scope>
</reference>
<comment type="cofactor">
    <cofactor evidence="1">
        <name>heme</name>
        <dbReference type="ChEBI" id="CHEBI:30413"/>
    </cofactor>
</comment>
<keyword evidence="12 13" id="KW-0472">Membrane</keyword>
<dbReference type="EMBL" id="OU892279">
    <property type="protein sequence ID" value="CAG9766409.1"/>
    <property type="molecule type" value="Genomic_DNA"/>
</dbReference>
<gene>
    <name evidence="14" type="ORF">CEUTPL_LOCUS6994</name>
</gene>
<dbReference type="GO" id="GO:0004497">
    <property type="term" value="F:monooxygenase activity"/>
    <property type="evidence" value="ECO:0007669"/>
    <property type="project" value="UniProtKB-KW"/>
</dbReference>
<dbReference type="SUPFAM" id="SSF48264">
    <property type="entry name" value="Cytochrome P450"/>
    <property type="match status" value="1"/>
</dbReference>
<evidence type="ECO:0000256" key="5">
    <source>
        <dbReference type="ARBA" id="ARBA00022617"/>
    </source>
</evidence>
<keyword evidence="8" id="KW-0492">Microsome</keyword>
<dbReference type="GO" id="GO:0005789">
    <property type="term" value="C:endoplasmic reticulum membrane"/>
    <property type="evidence" value="ECO:0007669"/>
    <property type="project" value="UniProtKB-SubCell"/>
</dbReference>
<dbReference type="InterPro" id="IPR036396">
    <property type="entry name" value="Cyt_P450_sf"/>
</dbReference>
<dbReference type="OrthoDB" id="1470350at2759"/>
<protein>
    <recommendedName>
        <fullName evidence="16">Cytochrome P450</fullName>
    </recommendedName>
</protein>
<organism evidence="14 15">
    <name type="scientific">Ceutorhynchus assimilis</name>
    <name type="common">cabbage seed weevil</name>
    <dbReference type="NCBI Taxonomy" id="467358"/>
    <lineage>
        <taxon>Eukaryota</taxon>
        <taxon>Metazoa</taxon>
        <taxon>Ecdysozoa</taxon>
        <taxon>Arthropoda</taxon>
        <taxon>Hexapoda</taxon>
        <taxon>Insecta</taxon>
        <taxon>Pterygota</taxon>
        <taxon>Neoptera</taxon>
        <taxon>Endopterygota</taxon>
        <taxon>Coleoptera</taxon>
        <taxon>Polyphaga</taxon>
        <taxon>Cucujiformia</taxon>
        <taxon>Curculionidae</taxon>
        <taxon>Ceutorhynchinae</taxon>
        <taxon>Ceutorhynchus</taxon>
    </lineage>
</organism>
<evidence type="ECO:0000256" key="1">
    <source>
        <dbReference type="ARBA" id="ARBA00001971"/>
    </source>
</evidence>
<accession>A0A9N9MQ90</accession>
<dbReference type="Proteomes" id="UP001152799">
    <property type="component" value="Chromosome 3"/>
</dbReference>
<dbReference type="Gene3D" id="1.10.630.10">
    <property type="entry name" value="Cytochrome P450"/>
    <property type="match status" value="1"/>
</dbReference>
<evidence type="ECO:0000256" key="11">
    <source>
        <dbReference type="ARBA" id="ARBA00023033"/>
    </source>
</evidence>
<evidence type="ECO:0000256" key="10">
    <source>
        <dbReference type="ARBA" id="ARBA00023004"/>
    </source>
</evidence>
<dbReference type="Pfam" id="PF00067">
    <property type="entry name" value="p450"/>
    <property type="match status" value="1"/>
</dbReference>
<keyword evidence="11" id="KW-0503">Monooxygenase</keyword>
<dbReference type="GO" id="GO:0020037">
    <property type="term" value="F:heme binding"/>
    <property type="evidence" value="ECO:0007669"/>
    <property type="project" value="InterPro"/>
</dbReference>
<dbReference type="PANTHER" id="PTHR24292">
    <property type="entry name" value="CYTOCHROME P450"/>
    <property type="match status" value="1"/>
</dbReference>
<keyword evidence="13" id="KW-0812">Transmembrane</keyword>
<evidence type="ECO:0000313" key="15">
    <source>
        <dbReference type="Proteomes" id="UP001152799"/>
    </source>
</evidence>
<feature type="transmembrane region" description="Helical" evidence="13">
    <location>
        <begin position="22"/>
        <end position="42"/>
    </location>
</feature>
<dbReference type="InterPro" id="IPR001128">
    <property type="entry name" value="Cyt_P450"/>
</dbReference>
<evidence type="ECO:0000256" key="9">
    <source>
        <dbReference type="ARBA" id="ARBA00023002"/>
    </source>
</evidence>
<evidence type="ECO:0000256" key="12">
    <source>
        <dbReference type="ARBA" id="ARBA00023136"/>
    </source>
</evidence>
<keyword evidence="15" id="KW-1185">Reference proteome</keyword>
<evidence type="ECO:0000256" key="7">
    <source>
        <dbReference type="ARBA" id="ARBA00022824"/>
    </source>
</evidence>
<dbReference type="GO" id="GO:0016705">
    <property type="term" value="F:oxidoreductase activity, acting on paired donors, with incorporation or reduction of molecular oxygen"/>
    <property type="evidence" value="ECO:0007669"/>
    <property type="project" value="InterPro"/>
</dbReference>
<dbReference type="PANTHER" id="PTHR24292:SF54">
    <property type="entry name" value="CYP9F3-RELATED"/>
    <property type="match status" value="1"/>
</dbReference>
<keyword evidence="5" id="KW-0349">Heme</keyword>
<sequence>MNSDGICYKEQLTFLKYINANYLFYSITILAFASVFFLTWILSKYTFFEKQKIPRGKLPKFPYGNFRDVIKQETSLHVFIWKNFLRFKKRGCKFGGLFLFMRPVVILVEDDLRIKEQPEKSLIDLNKKVLNNFVNNFACTIKAPLQDKLEKNQDALFVLKEFLLESTCLLFGFQPNKIVEDINKLLKDKYKSTFKYYLYLTVFKNIDNEVYNQKVLLDIINQRKKNDLREHDLIDLFIKSYNESKLEDITREIFNLFANILSYSSSTLLFCLYELANNEEIRGEVIGEIRRFTKKNTTITSENLDELNYLEAVVKETLRKYPPVATEISNRNLQNQNFLTFKSILALHRNSQNYIKPEAFDPDRFASEQLFKPGIFLPFGSSTENAHLYMELVSLQVILVMTSIFSTLDVKMKEGVTDNFKFNTKLLYLSPCEDLNLVFRKIS</sequence>
<dbReference type="GO" id="GO:0005506">
    <property type="term" value="F:iron ion binding"/>
    <property type="evidence" value="ECO:0007669"/>
    <property type="project" value="InterPro"/>
</dbReference>
<keyword evidence="13" id="KW-1133">Transmembrane helix</keyword>
<evidence type="ECO:0000256" key="13">
    <source>
        <dbReference type="SAM" id="Phobius"/>
    </source>
</evidence>
<keyword evidence="10" id="KW-0408">Iron</keyword>
<name>A0A9N9MQ90_9CUCU</name>
<evidence type="ECO:0008006" key="16">
    <source>
        <dbReference type="Google" id="ProtNLM"/>
    </source>
</evidence>
<comment type="subcellular location">
    <subcellularLocation>
        <location evidence="3">Endoplasmic reticulum membrane</location>
        <topology evidence="3">Peripheral membrane protein</topology>
    </subcellularLocation>
    <subcellularLocation>
        <location evidence="2">Microsome membrane</location>
        <topology evidence="2">Peripheral membrane protein</topology>
    </subcellularLocation>
</comment>
<evidence type="ECO:0000313" key="14">
    <source>
        <dbReference type="EMBL" id="CAG9766409.1"/>
    </source>
</evidence>
<keyword evidence="7" id="KW-0256">Endoplasmic reticulum</keyword>
<dbReference type="InterPro" id="IPR050476">
    <property type="entry name" value="Insect_CytP450_Detox"/>
</dbReference>